<evidence type="ECO:0000256" key="8">
    <source>
        <dbReference type="ARBA" id="ARBA00022823"/>
    </source>
</evidence>
<dbReference type="InterPro" id="IPR023213">
    <property type="entry name" value="CAT-like_dom_sf"/>
</dbReference>
<keyword evidence="7 11" id="KW-0808">Transferase</keyword>
<dbReference type="Pfam" id="PF00364">
    <property type="entry name" value="Biotin_lipoyl"/>
    <property type="match status" value="1"/>
</dbReference>
<evidence type="ECO:0000256" key="6">
    <source>
        <dbReference type="ARBA" id="ARBA00022532"/>
    </source>
</evidence>
<dbReference type="InterPro" id="IPR011053">
    <property type="entry name" value="Single_hybrid_motif"/>
</dbReference>
<dbReference type="CDD" id="cd06849">
    <property type="entry name" value="lipoyl_domain"/>
    <property type="match status" value="1"/>
</dbReference>
<comment type="caution">
    <text evidence="15">The sequence shown here is derived from an EMBL/GenBank/DDBJ whole genome shotgun (WGS) entry which is preliminary data.</text>
</comment>
<evidence type="ECO:0000256" key="7">
    <source>
        <dbReference type="ARBA" id="ARBA00022679"/>
    </source>
</evidence>
<accession>A0ABU4YRV0</accession>
<dbReference type="InterPro" id="IPR050537">
    <property type="entry name" value="2-oxoacid_dehydrogenase"/>
</dbReference>
<dbReference type="InterPro" id="IPR004167">
    <property type="entry name" value="PSBD"/>
</dbReference>
<feature type="compositionally biased region" description="Polar residues" evidence="12">
    <location>
        <begin position="91"/>
        <end position="103"/>
    </location>
</feature>
<dbReference type="NCBIfam" id="NF004309">
    <property type="entry name" value="PRK05704.1"/>
    <property type="match status" value="1"/>
</dbReference>
<dbReference type="InterPro" id="IPR000089">
    <property type="entry name" value="Biotin_lipoyl"/>
</dbReference>
<evidence type="ECO:0000259" key="14">
    <source>
        <dbReference type="PROSITE" id="PS51826"/>
    </source>
</evidence>
<dbReference type="PROSITE" id="PS00189">
    <property type="entry name" value="LIPOYL"/>
    <property type="match status" value="1"/>
</dbReference>
<dbReference type="Pfam" id="PF00198">
    <property type="entry name" value="2-oxoacid_dh"/>
    <property type="match status" value="1"/>
</dbReference>
<sequence length="424" mass="44415">MATEIRVPTLGESVTEATVGKWFKKVGDAIAADEPLVELETDKVTVEVPAAGAGTLAEITVKEGETVNVGALLGSISVGGGAPATKPQAVAQASSPDAASTGKQAAAETARIAGDAGQIEPRTMPPAPAAAKLIAEANLAVDQLSGSGKRGQVLKGDVLDAIARGAPSQPAETPKAAPAPVVARAPSSTEDAPREERVRMTKLRQTIARRLKEAQSTAAMLTTFNEVDMSAVMALRSKYKDVFEKKHGVKLGFMGFFTKAVTHALKEIPAVNAEIDGTDIIYKNFAHVGVAVGTEKGLVVPVVRDADQMSIAEIEKEIGRLGLAARDGKLSVADMQGGTFTISNGGVYGSLMSTPILNAPQSGILGMHKIQDRPVVVGGQIVIRPMMYLALSYDHRIVDGKEAVTFLVRVKESLEDPERLVLDL</sequence>
<evidence type="ECO:0000256" key="2">
    <source>
        <dbReference type="ARBA" id="ARBA00005145"/>
    </source>
</evidence>
<dbReference type="EMBL" id="JAVIIV010000039">
    <property type="protein sequence ID" value="MDX8489718.1"/>
    <property type="molecule type" value="Genomic_DNA"/>
</dbReference>
<dbReference type="PANTHER" id="PTHR43416">
    <property type="entry name" value="DIHYDROLIPOYLLYSINE-RESIDUE SUCCINYLTRANSFERASE COMPONENT OF 2-OXOGLUTARATE DEHYDROGENASE COMPLEX, MITOCHONDRIAL-RELATED"/>
    <property type="match status" value="1"/>
</dbReference>
<evidence type="ECO:0000256" key="1">
    <source>
        <dbReference type="ARBA" id="ARBA00004052"/>
    </source>
</evidence>
<dbReference type="Pfam" id="PF02817">
    <property type="entry name" value="E3_binding"/>
    <property type="match status" value="1"/>
</dbReference>
<evidence type="ECO:0000313" key="16">
    <source>
        <dbReference type="Proteomes" id="UP001280156"/>
    </source>
</evidence>
<keyword evidence="8 11" id="KW-0450">Lipoyl</keyword>
<gene>
    <name evidence="15" type="primary">odhB</name>
    <name evidence="15" type="ORF">RFM52_31575</name>
</gene>
<evidence type="ECO:0000256" key="3">
    <source>
        <dbReference type="ARBA" id="ARBA00007317"/>
    </source>
</evidence>
<keyword evidence="6 11" id="KW-0816">Tricarboxylic acid cycle</keyword>
<comment type="catalytic activity">
    <reaction evidence="10 11">
        <text>N(6)-[(R)-dihydrolipoyl]-L-lysyl-[protein] + succinyl-CoA = N(6)-[(R)-S(8)-succinyldihydrolipoyl]-L-lysyl-[protein] + CoA</text>
        <dbReference type="Rhea" id="RHEA:15213"/>
        <dbReference type="Rhea" id="RHEA-COMP:10475"/>
        <dbReference type="Rhea" id="RHEA-COMP:20092"/>
        <dbReference type="ChEBI" id="CHEBI:57287"/>
        <dbReference type="ChEBI" id="CHEBI:57292"/>
        <dbReference type="ChEBI" id="CHEBI:83100"/>
        <dbReference type="ChEBI" id="CHEBI:83120"/>
        <dbReference type="EC" id="2.3.1.61"/>
    </reaction>
</comment>
<dbReference type="InterPro" id="IPR001078">
    <property type="entry name" value="2-oxoacid_DH_actylTfrase"/>
</dbReference>
<keyword evidence="9 11" id="KW-0012">Acyltransferase</keyword>
<feature type="domain" description="Peripheral subunit-binding (PSBD)" evidence="14">
    <location>
        <begin position="125"/>
        <end position="162"/>
    </location>
</feature>
<dbReference type="GO" id="GO:0004149">
    <property type="term" value="F:dihydrolipoyllysine-residue succinyltransferase activity"/>
    <property type="evidence" value="ECO:0007669"/>
    <property type="project" value="UniProtKB-EC"/>
</dbReference>
<organism evidence="15 16">
    <name type="scientific">Mesorhizobium humile</name>
    <dbReference type="NCBI Taxonomy" id="3072313"/>
    <lineage>
        <taxon>Bacteria</taxon>
        <taxon>Pseudomonadati</taxon>
        <taxon>Pseudomonadota</taxon>
        <taxon>Alphaproteobacteria</taxon>
        <taxon>Hyphomicrobiales</taxon>
        <taxon>Phyllobacteriaceae</taxon>
        <taxon>Mesorhizobium</taxon>
    </lineage>
</organism>
<comment type="cofactor">
    <cofactor evidence="11">
        <name>(R)-lipoate</name>
        <dbReference type="ChEBI" id="CHEBI:83088"/>
    </cofactor>
    <text evidence="11">Binds 1 lipoyl cofactor covalently.</text>
</comment>
<feature type="domain" description="Lipoyl-binding" evidence="13">
    <location>
        <begin position="2"/>
        <end position="77"/>
    </location>
</feature>
<comment type="function">
    <text evidence="1 11">E2 component of the 2-oxoglutarate dehydrogenase (OGDH) complex which catalyzes the second step in the conversion of 2-oxoglutarate to succinyl-CoA and CO(2).</text>
</comment>
<dbReference type="Gene3D" id="4.10.320.10">
    <property type="entry name" value="E3-binding domain"/>
    <property type="match status" value="1"/>
</dbReference>
<evidence type="ECO:0000256" key="12">
    <source>
        <dbReference type="SAM" id="MobiDB-lite"/>
    </source>
</evidence>
<dbReference type="SUPFAM" id="SSF51230">
    <property type="entry name" value="Single hybrid motif"/>
    <property type="match status" value="1"/>
</dbReference>
<comment type="similarity">
    <text evidence="3 11">Belongs to the 2-oxoacid dehydrogenase family.</text>
</comment>
<feature type="region of interest" description="Disordered" evidence="12">
    <location>
        <begin position="83"/>
        <end position="110"/>
    </location>
</feature>
<evidence type="ECO:0000256" key="9">
    <source>
        <dbReference type="ARBA" id="ARBA00023315"/>
    </source>
</evidence>
<protein>
    <recommendedName>
        <fullName evidence="5 11">Dihydrolipoyllysine-residue succinyltransferase component of 2-oxoglutarate dehydrogenase complex</fullName>
        <ecNumber evidence="4 11">2.3.1.61</ecNumber>
    </recommendedName>
    <alternativeName>
        <fullName evidence="11">2-oxoglutarate dehydrogenase complex component E2</fullName>
    </alternativeName>
</protein>
<dbReference type="InterPro" id="IPR006255">
    <property type="entry name" value="SucB"/>
</dbReference>
<dbReference type="SUPFAM" id="SSF47005">
    <property type="entry name" value="Peripheral subunit-binding domain of 2-oxo acid dehydrogenase complex"/>
    <property type="match status" value="1"/>
</dbReference>
<evidence type="ECO:0000256" key="5">
    <source>
        <dbReference type="ARBA" id="ARBA00019511"/>
    </source>
</evidence>
<dbReference type="RefSeq" id="WP_320298100.1">
    <property type="nucleotide sequence ID" value="NZ_JAVIIU010000015.1"/>
</dbReference>
<dbReference type="SUPFAM" id="SSF52777">
    <property type="entry name" value="CoA-dependent acyltransferases"/>
    <property type="match status" value="1"/>
</dbReference>
<keyword evidence="16" id="KW-1185">Reference proteome</keyword>
<evidence type="ECO:0000313" key="15">
    <source>
        <dbReference type="EMBL" id="MDX8489718.1"/>
    </source>
</evidence>
<dbReference type="PROSITE" id="PS50968">
    <property type="entry name" value="BIOTINYL_LIPOYL"/>
    <property type="match status" value="1"/>
</dbReference>
<evidence type="ECO:0000256" key="11">
    <source>
        <dbReference type="RuleBase" id="RU361138"/>
    </source>
</evidence>
<evidence type="ECO:0000256" key="4">
    <source>
        <dbReference type="ARBA" id="ARBA00012945"/>
    </source>
</evidence>
<evidence type="ECO:0000256" key="10">
    <source>
        <dbReference type="ARBA" id="ARBA00052761"/>
    </source>
</evidence>
<evidence type="ECO:0000259" key="13">
    <source>
        <dbReference type="PROSITE" id="PS50968"/>
    </source>
</evidence>
<dbReference type="InterPro" id="IPR003016">
    <property type="entry name" value="2-oxoA_DH_lipoyl-BS"/>
</dbReference>
<dbReference type="Gene3D" id="3.30.559.10">
    <property type="entry name" value="Chloramphenicol acetyltransferase-like domain"/>
    <property type="match status" value="1"/>
</dbReference>
<dbReference type="PANTHER" id="PTHR43416:SF5">
    <property type="entry name" value="DIHYDROLIPOYLLYSINE-RESIDUE SUCCINYLTRANSFERASE COMPONENT OF 2-OXOGLUTARATE DEHYDROGENASE COMPLEX, MITOCHONDRIAL"/>
    <property type="match status" value="1"/>
</dbReference>
<comment type="pathway">
    <text evidence="2 11">Amino-acid degradation; L-lysine degradation via saccharopine pathway; glutaryl-CoA from L-lysine: step 6/6.</text>
</comment>
<dbReference type="PROSITE" id="PS51826">
    <property type="entry name" value="PSBD"/>
    <property type="match status" value="1"/>
</dbReference>
<dbReference type="InterPro" id="IPR036625">
    <property type="entry name" value="E3-bd_dom_sf"/>
</dbReference>
<name>A0ABU4YRV0_9HYPH</name>
<dbReference type="NCBIfam" id="TIGR01347">
    <property type="entry name" value="sucB"/>
    <property type="match status" value="1"/>
</dbReference>
<dbReference type="Gene3D" id="2.40.50.100">
    <property type="match status" value="1"/>
</dbReference>
<feature type="region of interest" description="Disordered" evidence="12">
    <location>
        <begin position="166"/>
        <end position="196"/>
    </location>
</feature>
<dbReference type="EC" id="2.3.1.61" evidence="4 11"/>
<reference evidence="15 16" key="1">
    <citation type="submission" date="2023-08" db="EMBL/GenBank/DDBJ databases">
        <title>Implementing the SeqCode for naming new Mesorhizobium species isolated from Vachellia karroo root nodules.</title>
        <authorList>
            <person name="Van Lill M."/>
        </authorList>
    </citation>
    <scope>NUCLEOTIDE SEQUENCE [LARGE SCALE GENOMIC DNA]</scope>
    <source>
        <strain evidence="15 16">VK2B</strain>
    </source>
</reference>
<proteinExistence type="inferred from homology"/>
<dbReference type="Proteomes" id="UP001280156">
    <property type="component" value="Unassembled WGS sequence"/>
</dbReference>
<feature type="compositionally biased region" description="Low complexity" evidence="12">
    <location>
        <begin position="170"/>
        <end position="186"/>
    </location>
</feature>